<feature type="transmembrane region" description="Helical" evidence="3">
    <location>
        <begin position="12"/>
        <end position="34"/>
    </location>
</feature>
<gene>
    <name evidence="5" type="ORF">ACFQ4B_02965</name>
</gene>
<feature type="compositionally biased region" description="Polar residues" evidence="2">
    <location>
        <begin position="408"/>
        <end position="417"/>
    </location>
</feature>
<dbReference type="EMBL" id="JBHTLU010000007">
    <property type="protein sequence ID" value="MFD1219071.1"/>
    <property type="molecule type" value="Genomic_DNA"/>
</dbReference>
<dbReference type="PANTHER" id="PTHR38731:SF1">
    <property type="entry name" value="FECR PROTEIN DOMAIN-CONTAINING PROTEIN"/>
    <property type="match status" value="1"/>
</dbReference>
<dbReference type="Gene3D" id="2.60.120.1440">
    <property type="match status" value="1"/>
</dbReference>
<feature type="coiled-coil region" evidence="1">
    <location>
        <begin position="362"/>
        <end position="406"/>
    </location>
</feature>
<comment type="caution">
    <text evidence="5">The sequence shown here is derived from an EMBL/GenBank/DDBJ whole genome shotgun (WGS) entry which is preliminary data.</text>
</comment>
<feature type="domain" description="FecR protein" evidence="4">
    <location>
        <begin position="78"/>
        <end position="179"/>
    </location>
</feature>
<dbReference type="PANTHER" id="PTHR38731">
    <property type="entry name" value="LIPL45-RELATED LIPOPROTEIN-RELATED"/>
    <property type="match status" value="1"/>
</dbReference>
<name>A0ABW3UH53_9BACL</name>
<feature type="region of interest" description="Disordered" evidence="2">
    <location>
        <begin position="408"/>
        <end position="452"/>
    </location>
</feature>
<evidence type="ECO:0000256" key="1">
    <source>
        <dbReference type="SAM" id="Coils"/>
    </source>
</evidence>
<keyword evidence="3" id="KW-0812">Transmembrane</keyword>
<sequence length="770" mass="82398">MKFEKRTGVHNGNRFIVMLVIGCMFIFMLSSVWVPSADAKSTRAAIVTEVIGDVSVRKAGGSKTFTAYTEMTLNQGDFITTGSNSSLTLKIADRDDEITLGDNTEISITELIDSGNGKTSKFKMWAGSAWAKVKSLVSSQDEYEIETPTAVMGVRGTHFLTMVDPITGQTTMVTTAGVVHAETHNADPVSSGPASRSVNVYPSQQISLDSRDPSIDLRTQTNYADFGGIIHQASPKVLETIIRDYPDIAKENEELKQRLLNNFQSGIQKPDGSILKLQSLEDLNRVTANFDAFIPALAKAAVDAGKLNQAVIDRVNEQLKDMSKKIDLNAPPVLDTSAGIDPDIQALKQSQQEKPGRFTEEYAKLQELIQMYKDAINAIRIENGQLADANRKLMDEANELARLQLNRANNDGSSTNPGSGGTAVGGGSSGSGSGRPSGGIRPAQPELVSPTTGITTFNPAVLRWKAPVGQTISVYHGSELLGTVEGKGSEEITMTLGVLPEGTYRLTAESVRNGIPSVSLSLPPITISDMPILISPTTDWITNVPVVAAKGPIQTKLKILNQGQVIAEADGQGDQEVTIPLNSLVTDQLKVYDQLTLVGERSGKLTKPVPLPKITTDGSMGVLLKSAVKQNNTVTATLAMKNFVNAKALYAAEVHLAYDNRLSYTGDGTVTKNPNTVFGSLPQSIKVLKQSKGTGQSELIYAATNFGTDADAGLITVNGEKLLAAIPLTLSGTDTNGLKVKLLYYKVVDKNGNVITEVNLQNNPVEIPVN</sequence>
<dbReference type="Proteomes" id="UP001597180">
    <property type="component" value="Unassembled WGS sequence"/>
</dbReference>
<keyword evidence="1" id="KW-0175">Coiled coil</keyword>
<accession>A0ABW3UH53</accession>
<evidence type="ECO:0000256" key="2">
    <source>
        <dbReference type="SAM" id="MobiDB-lite"/>
    </source>
</evidence>
<protein>
    <submittedName>
        <fullName evidence="5">FecR domain-containing protein</fullName>
    </submittedName>
</protein>
<keyword evidence="6" id="KW-1185">Reference proteome</keyword>
<evidence type="ECO:0000259" key="4">
    <source>
        <dbReference type="Pfam" id="PF04773"/>
    </source>
</evidence>
<dbReference type="RefSeq" id="WP_345591449.1">
    <property type="nucleotide sequence ID" value="NZ_BAABJG010000027.1"/>
</dbReference>
<feature type="compositionally biased region" description="Gly residues" evidence="2">
    <location>
        <begin position="418"/>
        <end position="437"/>
    </location>
</feature>
<evidence type="ECO:0000256" key="3">
    <source>
        <dbReference type="SAM" id="Phobius"/>
    </source>
</evidence>
<evidence type="ECO:0000313" key="5">
    <source>
        <dbReference type="EMBL" id="MFD1219071.1"/>
    </source>
</evidence>
<keyword evidence="3" id="KW-1133">Transmembrane helix</keyword>
<dbReference type="Pfam" id="PF04773">
    <property type="entry name" value="FecR"/>
    <property type="match status" value="1"/>
</dbReference>
<dbReference type="InterPro" id="IPR006860">
    <property type="entry name" value="FecR"/>
</dbReference>
<organism evidence="5 6">
    <name type="scientific">Paenibacillus vulneris</name>
    <dbReference type="NCBI Taxonomy" id="1133364"/>
    <lineage>
        <taxon>Bacteria</taxon>
        <taxon>Bacillati</taxon>
        <taxon>Bacillota</taxon>
        <taxon>Bacilli</taxon>
        <taxon>Bacillales</taxon>
        <taxon>Paenibacillaceae</taxon>
        <taxon>Paenibacillus</taxon>
    </lineage>
</organism>
<evidence type="ECO:0000313" key="6">
    <source>
        <dbReference type="Proteomes" id="UP001597180"/>
    </source>
</evidence>
<keyword evidence="3" id="KW-0472">Membrane</keyword>
<proteinExistence type="predicted"/>
<reference evidence="6" key="1">
    <citation type="journal article" date="2019" name="Int. J. Syst. Evol. Microbiol.">
        <title>The Global Catalogue of Microorganisms (GCM) 10K type strain sequencing project: providing services to taxonomists for standard genome sequencing and annotation.</title>
        <authorList>
            <consortium name="The Broad Institute Genomics Platform"/>
            <consortium name="The Broad Institute Genome Sequencing Center for Infectious Disease"/>
            <person name="Wu L."/>
            <person name="Ma J."/>
        </authorList>
    </citation>
    <scope>NUCLEOTIDE SEQUENCE [LARGE SCALE GENOMIC DNA]</scope>
    <source>
        <strain evidence="6">CCUG 53270</strain>
    </source>
</reference>